<keyword evidence="1" id="KW-0812">Transmembrane</keyword>
<dbReference type="RefSeq" id="WP_289166641.1">
    <property type="nucleotide sequence ID" value="NZ_JASZZN010000025.1"/>
</dbReference>
<evidence type="ECO:0000313" key="3">
    <source>
        <dbReference type="Proteomes" id="UP001239462"/>
    </source>
</evidence>
<keyword evidence="1" id="KW-0472">Membrane</keyword>
<gene>
    <name evidence="2" type="ORF">QTN89_24955</name>
</gene>
<keyword evidence="1" id="KW-1133">Transmembrane helix</keyword>
<reference evidence="2 3" key="1">
    <citation type="submission" date="2023-06" db="EMBL/GenBank/DDBJ databases">
        <title>Roseiconus lacunae JC819 isolated from Gulf of Mannar region, Tamil Nadu.</title>
        <authorList>
            <person name="Pk S."/>
            <person name="Ch S."/>
            <person name="Ch V.R."/>
        </authorList>
    </citation>
    <scope>NUCLEOTIDE SEQUENCE [LARGE SCALE GENOMIC DNA]</scope>
    <source>
        <strain evidence="2 3">JC819</strain>
    </source>
</reference>
<proteinExistence type="predicted"/>
<accession>A0ABT7PQE1</accession>
<sequence>MSTVNTWDDPRCALSRVFLYPFLYGSIVLVVFANTAVVAAEPKIFLVEEDWELVINQPEVAINSPQIAFFMYPDSGRNDLYFQLQMNYAAEEGYSSGGFRVGAFSGDHPRDEERSRISETLSWDNDRLRWTSAMAVFNNQLMFAVKDGYGYQWGVFGGPEYLVEMNDEGLVNLANYSPAQSLAAVDIGFGSNRVASIRLKTVRLIRTDGSQQVIQVNEFAHQ</sequence>
<feature type="transmembrane region" description="Helical" evidence="1">
    <location>
        <begin position="20"/>
        <end position="40"/>
    </location>
</feature>
<keyword evidence="3" id="KW-1185">Reference proteome</keyword>
<organism evidence="2 3">
    <name type="scientific">Roseiconus lacunae</name>
    <dbReference type="NCBI Taxonomy" id="2605694"/>
    <lineage>
        <taxon>Bacteria</taxon>
        <taxon>Pseudomonadati</taxon>
        <taxon>Planctomycetota</taxon>
        <taxon>Planctomycetia</taxon>
        <taxon>Pirellulales</taxon>
        <taxon>Pirellulaceae</taxon>
        <taxon>Roseiconus</taxon>
    </lineage>
</organism>
<evidence type="ECO:0000256" key="1">
    <source>
        <dbReference type="SAM" id="Phobius"/>
    </source>
</evidence>
<name>A0ABT7PQE1_9BACT</name>
<evidence type="ECO:0000313" key="2">
    <source>
        <dbReference type="EMBL" id="MDM4018727.1"/>
    </source>
</evidence>
<comment type="caution">
    <text evidence="2">The sequence shown here is derived from an EMBL/GenBank/DDBJ whole genome shotgun (WGS) entry which is preliminary data.</text>
</comment>
<dbReference type="Proteomes" id="UP001239462">
    <property type="component" value="Unassembled WGS sequence"/>
</dbReference>
<dbReference type="EMBL" id="JASZZN010000025">
    <property type="protein sequence ID" value="MDM4018727.1"/>
    <property type="molecule type" value="Genomic_DNA"/>
</dbReference>
<protein>
    <submittedName>
        <fullName evidence="2">Uncharacterized protein</fullName>
    </submittedName>
</protein>